<dbReference type="InterPro" id="IPR050536">
    <property type="entry name" value="DtxR_MntR_Metal-Reg"/>
</dbReference>
<dbReference type="SUPFAM" id="SSF46785">
    <property type="entry name" value="Winged helix' DNA-binding domain"/>
    <property type="match status" value="1"/>
</dbReference>
<dbReference type="Gene3D" id="1.10.10.10">
    <property type="entry name" value="Winged helix-like DNA-binding domain superfamily/Winged helix DNA-binding domain"/>
    <property type="match status" value="1"/>
</dbReference>
<dbReference type="GO" id="GO:0003700">
    <property type="term" value="F:DNA-binding transcription factor activity"/>
    <property type="evidence" value="ECO:0007669"/>
    <property type="project" value="InterPro"/>
</dbReference>
<feature type="domain" description="HTH dtxR-type" evidence="12">
    <location>
        <begin position="21"/>
        <end position="83"/>
    </location>
</feature>
<dbReference type="PANTHER" id="PTHR33238:SF11">
    <property type="entry name" value="TRANSCRIPTIONAL REGULATOR MNTR"/>
    <property type="match status" value="1"/>
</dbReference>
<keyword evidence="7" id="KW-0238">DNA-binding</keyword>
<dbReference type="EMBL" id="DRWN01000013">
    <property type="protein sequence ID" value="HHK67757.1"/>
    <property type="molecule type" value="Genomic_DNA"/>
</dbReference>
<evidence type="ECO:0000259" key="12">
    <source>
        <dbReference type="PROSITE" id="PS50944"/>
    </source>
</evidence>
<name>A0A7C5L6H2_CALS0</name>
<dbReference type="InterPro" id="IPR036388">
    <property type="entry name" value="WH-like_DNA-bd_sf"/>
</dbReference>
<dbReference type="InterPro" id="IPR022689">
    <property type="entry name" value="Iron_dep_repressor"/>
</dbReference>
<evidence type="ECO:0000256" key="2">
    <source>
        <dbReference type="ARBA" id="ARBA00007871"/>
    </source>
</evidence>
<dbReference type="InterPro" id="IPR036421">
    <property type="entry name" value="Fe_dep_repressor_sf"/>
</dbReference>
<evidence type="ECO:0000256" key="5">
    <source>
        <dbReference type="ARBA" id="ARBA00022491"/>
    </source>
</evidence>
<sequence length="171" mass="20133">MTSNSCRMEALMKAHKREKGTVKLAEDYLEAVYEIFLQRGGRVRPVDIARALNVAPSTVKKVLFRLGEKGYIRYERYRLLELTEEGLMMVQRLKRRHDTVSRLLQTLGMDQMTAEIEAERIEHSLGEQSTRMFQALDDLLRQDEELCQRIREEIRSRMAVYENRHENTKTA</sequence>
<comment type="similarity">
    <text evidence="2">Belongs to the DtxR/MntR family.</text>
</comment>
<dbReference type="Pfam" id="PF01325">
    <property type="entry name" value="Fe_dep_repress"/>
    <property type="match status" value="1"/>
</dbReference>
<dbReference type="PANTHER" id="PTHR33238">
    <property type="entry name" value="IRON (METAL) DEPENDENT REPRESSOR, DTXR FAMILY"/>
    <property type="match status" value="1"/>
</dbReference>
<dbReference type="GO" id="GO:0003677">
    <property type="term" value="F:DNA binding"/>
    <property type="evidence" value="ECO:0007669"/>
    <property type="project" value="UniProtKB-KW"/>
</dbReference>
<dbReference type="InterPro" id="IPR036390">
    <property type="entry name" value="WH_DNA-bd_sf"/>
</dbReference>
<evidence type="ECO:0000256" key="4">
    <source>
        <dbReference type="ARBA" id="ARBA00022490"/>
    </source>
</evidence>
<comment type="subcellular location">
    <subcellularLocation>
        <location evidence="1">Cytoplasm</location>
    </subcellularLocation>
</comment>
<dbReference type="GO" id="GO:0005737">
    <property type="term" value="C:cytoplasm"/>
    <property type="evidence" value="ECO:0007669"/>
    <property type="project" value="UniProtKB-SubCell"/>
</dbReference>
<comment type="subunit">
    <text evidence="3">Homodimer.</text>
</comment>
<keyword evidence="4" id="KW-0963">Cytoplasm</keyword>
<organism evidence="13">
    <name type="scientific">Caldiarchaeum subterraneum</name>
    <dbReference type="NCBI Taxonomy" id="311458"/>
    <lineage>
        <taxon>Archaea</taxon>
        <taxon>Nitrososphaerota</taxon>
        <taxon>Candidatus Caldarchaeales</taxon>
        <taxon>Candidatus Caldarchaeaceae</taxon>
        <taxon>Candidatus Caldarchaeum</taxon>
    </lineage>
</organism>
<accession>A0A7C5L6H2</accession>
<evidence type="ECO:0000256" key="8">
    <source>
        <dbReference type="ARBA" id="ARBA00023159"/>
    </source>
</evidence>
<proteinExistence type="inferred from homology"/>
<evidence type="ECO:0000313" key="13">
    <source>
        <dbReference type="EMBL" id="HHK67757.1"/>
    </source>
</evidence>
<dbReference type="PROSITE" id="PS50944">
    <property type="entry name" value="HTH_DTXR"/>
    <property type="match status" value="1"/>
</dbReference>
<keyword evidence="6" id="KW-0805">Transcription regulation</keyword>
<evidence type="ECO:0000256" key="6">
    <source>
        <dbReference type="ARBA" id="ARBA00023015"/>
    </source>
</evidence>
<evidence type="ECO:0000256" key="10">
    <source>
        <dbReference type="ARBA" id="ARBA00023211"/>
    </source>
</evidence>
<keyword evidence="8" id="KW-0010">Activator</keyword>
<dbReference type="Pfam" id="PF02742">
    <property type="entry name" value="Fe_dep_repr_C"/>
    <property type="match status" value="1"/>
</dbReference>
<evidence type="ECO:0000256" key="9">
    <source>
        <dbReference type="ARBA" id="ARBA00023163"/>
    </source>
</evidence>
<keyword evidence="9" id="KW-0804">Transcription</keyword>
<dbReference type="GO" id="GO:0046983">
    <property type="term" value="F:protein dimerization activity"/>
    <property type="evidence" value="ECO:0007669"/>
    <property type="project" value="InterPro"/>
</dbReference>
<evidence type="ECO:0000256" key="3">
    <source>
        <dbReference type="ARBA" id="ARBA00011738"/>
    </source>
</evidence>
<gene>
    <name evidence="13" type="ORF">ENM11_01185</name>
</gene>
<dbReference type="AlphaFoldDB" id="A0A7C5L6H2"/>
<keyword evidence="5" id="KW-0678">Repressor</keyword>
<dbReference type="InterPro" id="IPR001367">
    <property type="entry name" value="Fe_dep_repressor"/>
</dbReference>
<evidence type="ECO:0000256" key="11">
    <source>
        <dbReference type="ARBA" id="ARBA00032593"/>
    </source>
</evidence>
<reference evidence="13" key="1">
    <citation type="journal article" date="2020" name="mSystems">
        <title>Genome- and Community-Level Interaction Insights into Carbon Utilization and Element Cycling Functions of Hydrothermarchaeota in Hydrothermal Sediment.</title>
        <authorList>
            <person name="Zhou Z."/>
            <person name="Liu Y."/>
            <person name="Xu W."/>
            <person name="Pan J."/>
            <person name="Luo Z.H."/>
            <person name="Li M."/>
        </authorList>
    </citation>
    <scope>NUCLEOTIDE SEQUENCE [LARGE SCALE GENOMIC DNA]</scope>
    <source>
        <strain evidence="13">SpSt-1056</strain>
    </source>
</reference>
<protein>
    <recommendedName>
        <fullName evidence="11">Manganese transport regulator</fullName>
    </recommendedName>
</protein>
<dbReference type="GO" id="GO:0046914">
    <property type="term" value="F:transition metal ion binding"/>
    <property type="evidence" value="ECO:0007669"/>
    <property type="project" value="InterPro"/>
</dbReference>
<dbReference type="Gene3D" id="1.10.60.10">
    <property type="entry name" value="Iron dependent repressor, metal binding and dimerisation domain"/>
    <property type="match status" value="1"/>
</dbReference>
<evidence type="ECO:0000256" key="7">
    <source>
        <dbReference type="ARBA" id="ARBA00023125"/>
    </source>
</evidence>
<dbReference type="InterPro" id="IPR022687">
    <property type="entry name" value="HTH_DTXR"/>
</dbReference>
<dbReference type="SMART" id="SM00529">
    <property type="entry name" value="HTH_DTXR"/>
    <property type="match status" value="1"/>
</dbReference>
<comment type="caution">
    <text evidence="13">The sequence shown here is derived from an EMBL/GenBank/DDBJ whole genome shotgun (WGS) entry which is preliminary data.</text>
</comment>
<evidence type="ECO:0000256" key="1">
    <source>
        <dbReference type="ARBA" id="ARBA00004496"/>
    </source>
</evidence>
<keyword evidence="10" id="KW-0464">Manganese</keyword>